<reference evidence="1 2" key="1">
    <citation type="journal article" date="2024" name="Plant J.">
        <title>Genome sequences and population genomics reveal climatic adaptation and genomic divergence between two closely related sweetgum species.</title>
        <authorList>
            <person name="Xu W.Q."/>
            <person name="Ren C.Q."/>
            <person name="Zhang X.Y."/>
            <person name="Comes H.P."/>
            <person name="Liu X.H."/>
            <person name="Li Y.G."/>
            <person name="Kettle C.J."/>
            <person name="Jalonen R."/>
            <person name="Gaisberger H."/>
            <person name="Ma Y.Z."/>
            <person name="Qiu Y.X."/>
        </authorList>
    </citation>
    <scope>NUCLEOTIDE SEQUENCE [LARGE SCALE GENOMIC DNA]</scope>
    <source>
        <strain evidence="1">Hangzhou</strain>
    </source>
</reference>
<gene>
    <name evidence="1" type="ORF">L1049_000211</name>
</gene>
<name>A0AAP0NB15_LIQFO</name>
<proteinExistence type="predicted"/>
<organism evidence="1 2">
    <name type="scientific">Liquidambar formosana</name>
    <name type="common">Formosan gum</name>
    <dbReference type="NCBI Taxonomy" id="63359"/>
    <lineage>
        <taxon>Eukaryota</taxon>
        <taxon>Viridiplantae</taxon>
        <taxon>Streptophyta</taxon>
        <taxon>Embryophyta</taxon>
        <taxon>Tracheophyta</taxon>
        <taxon>Spermatophyta</taxon>
        <taxon>Magnoliopsida</taxon>
        <taxon>eudicotyledons</taxon>
        <taxon>Gunneridae</taxon>
        <taxon>Pentapetalae</taxon>
        <taxon>Saxifragales</taxon>
        <taxon>Altingiaceae</taxon>
        <taxon>Liquidambar</taxon>
    </lineage>
</organism>
<keyword evidence="2" id="KW-1185">Reference proteome</keyword>
<protein>
    <submittedName>
        <fullName evidence="1">Uncharacterized protein</fullName>
    </submittedName>
</protein>
<evidence type="ECO:0000313" key="1">
    <source>
        <dbReference type="EMBL" id="KAK9268460.1"/>
    </source>
</evidence>
<dbReference type="Proteomes" id="UP001415857">
    <property type="component" value="Unassembled WGS sequence"/>
</dbReference>
<evidence type="ECO:0000313" key="2">
    <source>
        <dbReference type="Proteomes" id="UP001415857"/>
    </source>
</evidence>
<accession>A0AAP0NB15</accession>
<dbReference type="AlphaFoldDB" id="A0AAP0NB15"/>
<sequence>MRVAPTRRIAQLQIVPQMDVRRPIEQVDGVPLVVRFRPPGDRRPLPLPLPPLLLRLRQRAPPPVRQHSAVVAQQRRWAVVRVFVEVRQEVWAKEVSVF</sequence>
<dbReference type="EMBL" id="JBBPBK010000015">
    <property type="protein sequence ID" value="KAK9268460.1"/>
    <property type="molecule type" value="Genomic_DNA"/>
</dbReference>
<comment type="caution">
    <text evidence="1">The sequence shown here is derived from an EMBL/GenBank/DDBJ whole genome shotgun (WGS) entry which is preliminary data.</text>
</comment>